<keyword evidence="2 5" id="KW-0812">Transmembrane</keyword>
<evidence type="ECO:0000313" key="6">
    <source>
        <dbReference type="EMBL" id="NJB96049.1"/>
    </source>
</evidence>
<dbReference type="GO" id="GO:0016020">
    <property type="term" value="C:membrane"/>
    <property type="evidence" value="ECO:0007669"/>
    <property type="project" value="UniProtKB-SubCell"/>
</dbReference>
<dbReference type="InterPro" id="IPR024199">
    <property type="entry name" value="Uncharacterised_DsbB"/>
</dbReference>
<evidence type="ECO:0000256" key="2">
    <source>
        <dbReference type="ARBA" id="ARBA00022692"/>
    </source>
</evidence>
<dbReference type="GO" id="GO:0015035">
    <property type="term" value="F:protein-disulfide reductase activity"/>
    <property type="evidence" value="ECO:0007669"/>
    <property type="project" value="InterPro"/>
</dbReference>
<feature type="transmembrane region" description="Helical" evidence="5">
    <location>
        <begin position="73"/>
        <end position="92"/>
    </location>
</feature>
<keyword evidence="7" id="KW-1185">Reference proteome</keyword>
<evidence type="ECO:0000256" key="1">
    <source>
        <dbReference type="ARBA" id="ARBA00004141"/>
    </source>
</evidence>
<dbReference type="AlphaFoldDB" id="A0A7X6BAM4"/>
<reference evidence="6 7" key="1">
    <citation type="submission" date="2020-03" db="EMBL/GenBank/DDBJ databases">
        <title>Genomic Encyclopedia of Type Strains, Phase IV (KMG-IV): sequencing the most valuable type-strain genomes for metagenomic binning, comparative biology and taxonomic classification.</title>
        <authorList>
            <person name="Goeker M."/>
        </authorList>
    </citation>
    <scope>NUCLEOTIDE SEQUENCE [LARGE SCALE GENOMIC DNA]</scope>
    <source>
        <strain evidence="6 7">DSM 7225</strain>
    </source>
</reference>
<evidence type="ECO:0000256" key="3">
    <source>
        <dbReference type="ARBA" id="ARBA00022989"/>
    </source>
</evidence>
<evidence type="ECO:0000256" key="4">
    <source>
        <dbReference type="ARBA" id="ARBA00023136"/>
    </source>
</evidence>
<dbReference type="Proteomes" id="UP000531251">
    <property type="component" value="Unassembled WGS sequence"/>
</dbReference>
<dbReference type="SUPFAM" id="SSF158442">
    <property type="entry name" value="DsbB-like"/>
    <property type="match status" value="1"/>
</dbReference>
<comment type="subcellular location">
    <subcellularLocation>
        <location evidence="1">Membrane</location>
        <topology evidence="1">Multi-pass membrane protein</topology>
    </subcellularLocation>
</comment>
<gene>
    <name evidence="6" type="ORF">GGR89_000341</name>
</gene>
<evidence type="ECO:0000313" key="7">
    <source>
        <dbReference type="Proteomes" id="UP000531251"/>
    </source>
</evidence>
<dbReference type="InterPro" id="IPR023380">
    <property type="entry name" value="DsbB-like_sf"/>
</dbReference>
<keyword evidence="4 5" id="KW-0472">Membrane</keyword>
<sequence>MSRNLSRMPRNVPVLARWLALLLPLALLGGALGSQFIGGLVPCEMCVWQRWPHLAAIIVAALAFFVRGRRQVAALVLLAALLIAVSGAIGVYHAGAEYHWWQGITECTAAPRQGSPMEMLTQALRAPIVRCDVAQWTMFGISLAGYNAIFSLGGAVLIALLATRKAVR</sequence>
<proteinExistence type="predicted"/>
<feature type="transmembrane region" description="Helical" evidence="5">
    <location>
        <begin position="143"/>
        <end position="162"/>
    </location>
</feature>
<accession>A0A7X6BAM4</accession>
<comment type="caution">
    <text evidence="6">The sequence shown here is derived from an EMBL/GenBank/DDBJ whole genome shotgun (WGS) entry which is preliminary data.</text>
</comment>
<feature type="transmembrane region" description="Helical" evidence="5">
    <location>
        <begin position="49"/>
        <end position="66"/>
    </location>
</feature>
<dbReference type="PIRSF" id="PIRSF033913">
    <property type="entry name" value="S-S_format_DsbB"/>
    <property type="match status" value="1"/>
</dbReference>
<organism evidence="6 7">
    <name type="scientific">Sphingomonas trueperi</name>
    <dbReference type="NCBI Taxonomy" id="53317"/>
    <lineage>
        <taxon>Bacteria</taxon>
        <taxon>Pseudomonadati</taxon>
        <taxon>Pseudomonadota</taxon>
        <taxon>Alphaproteobacteria</taxon>
        <taxon>Sphingomonadales</taxon>
        <taxon>Sphingomonadaceae</taxon>
        <taxon>Sphingomonas</taxon>
    </lineage>
</organism>
<dbReference type="EMBL" id="JAATJB010000001">
    <property type="protein sequence ID" value="NJB96049.1"/>
    <property type="molecule type" value="Genomic_DNA"/>
</dbReference>
<evidence type="ECO:0000256" key="5">
    <source>
        <dbReference type="SAM" id="Phobius"/>
    </source>
</evidence>
<protein>
    <submittedName>
        <fullName evidence="6">Disulfide bond formation protein DsbB</fullName>
    </submittedName>
</protein>
<keyword evidence="3 5" id="KW-1133">Transmembrane helix</keyword>
<dbReference type="Gene3D" id="1.20.1550.10">
    <property type="entry name" value="DsbB-like"/>
    <property type="match status" value="1"/>
</dbReference>
<name>A0A7X6BAM4_9SPHN</name>
<dbReference type="Pfam" id="PF02600">
    <property type="entry name" value="DsbB"/>
    <property type="match status" value="1"/>
</dbReference>
<dbReference type="InterPro" id="IPR003752">
    <property type="entry name" value="DiS_bond_form_DsbB/BdbC"/>
</dbReference>
<dbReference type="GO" id="GO:0006457">
    <property type="term" value="P:protein folding"/>
    <property type="evidence" value="ECO:0007669"/>
    <property type="project" value="InterPro"/>
</dbReference>